<keyword evidence="2" id="KW-0472">Membrane</keyword>
<keyword evidence="4" id="KW-1185">Reference proteome</keyword>
<evidence type="ECO:0000256" key="1">
    <source>
        <dbReference type="SAM" id="MobiDB-lite"/>
    </source>
</evidence>
<feature type="compositionally biased region" description="Basic and acidic residues" evidence="1">
    <location>
        <begin position="305"/>
        <end position="315"/>
    </location>
</feature>
<feature type="region of interest" description="Disordered" evidence="1">
    <location>
        <begin position="305"/>
        <end position="334"/>
    </location>
</feature>
<feature type="transmembrane region" description="Helical" evidence="2">
    <location>
        <begin position="237"/>
        <end position="260"/>
    </location>
</feature>
<feature type="transmembrane region" description="Helical" evidence="2">
    <location>
        <begin position="20"/>
        <end position="46"/>
    </location>
</feature>
<reference evidence="4" key="1">
    <citation type="submission" date="2015-07" db="EMBL/GenBank/DDBJ databases">
        <authorList>
            <person name="Kim K.M."/>
        </authorList>
    </citation>
    <scope>NUCLEOTIDE SEQUENCE [LARGE SCALE GENOMIC DNA]</scope>
    <source>
        <strain evidence="4">KCTC 42284</strain>
    </source>
</reference>
<dbReference type="RefSeq" id="WP_049726336.1">
    <property type="nucleotide sequence ID" value="NZ_CP012154.1"/>
</dbReference>
<dbReference type="STRING" id="1579979.WM2015_2444"/>
<dbReference type="KEGG" id="wma:WM2015_2444"/>
<protein>
    <submittedName>
        <fullName evidence="3">Uncharacterized protein</fullName>
    </submittedName>
</protein>
<dbReference type="EMBL" id="CP012154">
    <property type="protein sequence ID" value="AKS42806.1"/>
    <property type="molecule type" value="Genomic_DNA"/>
</dbReference>
<proteinExistence type="predicted"/>
<dbReference type="Proteomes" id="UP000066624">
    <property type="component" value="Chromosome"/>
</dbReference>
<evidence type="ECO:0000256" key="2">
    <source>
        <dbReference type="SAM" id="Phobius"/>
    </source>
</evidence>
<dbReference type="OrthoDB" id="147179at2"/>
<evidence type="ECO:0000313" key="3">
    <source>
        <dbReference type="EMBL" id="AKS42806.1"/>
    </source>
</evidence>
<evidence type="ECO:0000313" key="4">
    <source>
        <dbReference type="Proteomes" id="UP000066624"/>
    </source>
</evidence>
<keyword evidence="2" id="KW-0812">Transmembrane</keyword>
<dbReference type="AlphaFoldDB" id="A0A0K0XYV6"/>
<dbReference type="PATRIC" id="fig|1579979.3.peg.2500"/>
<feature type="transmembrane region" description="Helical" evidence="2">
    <location>
        <begin position="212"/>
        <end position="231"/>
    </location>
</feature>
<gene>
    <name evidence="3" type="ORF">WM2015_2444</name>
</gene>
<sequence>MDFKIGQVLGLMAKTMPFLVFRFLIYFAITLTYILITGVGAGVGWGIGRIATEDPAGFSMWGGIIGFGLVSAVAYFLREYLLYMVKAGHIAVLVELLEGKELPQGRGQIDHAQKIVRERFTESSVLFGVDQLIKAVLKTFNRVFFTITNFIPIPGLQGIAKFVNTVINLSLTYLDEVILAYNIKTGSTNPWESSRTALVLYAQNYKTFLKNAFFLAFVIWGLTFLVFLLVLGPVLAIVSLLPAVAGPLTLIIAVVLAWGIKQAVIEPIGMTALMQVFFKVTEGQQANPEWEGKLDGMSKKFGELKSKASDWDRSHGSTSKPSDEPPQGGAPAQG</sequence>
<feature type="transmembrane region" description="Helical" evidence="2">
    <location>
        <begin position="58"/>
        <end position="77"/>
    </location>
</feature>
<name>A0A0K0XYV6_9GAMM</name>
<organism evidence="3 4">
    <name type="scientific">Wenzhouxiangella marina</name>
    <dbReference type="NCBI Taxonomy" id="1579979"/>
    <lineage>
        <taxon>Bacteria</taxon>
        <taxon>Pseudomonadati</taxon>
        <taxon>Pseudomonadota</taxon>
        <taxon>Gammaproteobacteria</taxon>
        <taxon>Chromatiales</taxon>
        <taxon>Wenzhouxiangellaceae</taxon>
        <taxon>Wenzhouxiangella</taxon>
    </lineage>
</organism>
<keyword evidence="2" id="KW-1133">Transmembrane helix</keyword>
<accession>A0A0K0XYV6</accession>